<keyword evidence="1" id="KW-0489">Methyltransferase</keyword>
<dbReference type="InterPro" id="IPR029063">
    <property type="entry name" value="SAM-dependent_MTases_sf"/>
</dbReference>
<reference evidence="3 4" key="1">
    <citation type="submission" date="2024-09" db="EMBL/GenBank/DDBJ databases">
        <title>Genome sequencing and assembly of Phytophthora oleae, isolate VK10A, causative agent of rot of olive drupes.</title>
        <authorList>
            <person name="Conti Taguali S."/>
            <person name="Riolo M."/>
            <person name="La Spada F."/>
            <person name="Cacciola S.O."/>
            <person name="Dionisio G."/>
        </authorList>
    </citation>
    <scope>NUCLEOTIDE SEQUENCE [LARGE SCALE GENOMIC DNA]</scope>
    <source>
        <strain evidence="3 4">VK10A</strain>
    </source>
</reference>
<dbReference type="PANTHER" id="PTHR43619:SF2">
    <property type="entry name" value="S-ADENOSYL-L-METHIONINE-DEPENDENT METHYLTRANSFERASES SUPERFAMILY PROTEIN"/>
    <property type="match status" value="1"/>
</dbReference>
<sequence length="118" mass="13389">MQGLARKSQLHSRPEDFIAFRTRYLDEALDNRNPEIRQVVILGAGLDARAYRLESLRGCHVLEVDQAGDGFSHKMAVFNELKAPLIADKVDCIVSDLAEKGLEERLIEHRFNPDLPTF</sequence>
<keyword evidence="4" id="KW-1185">Reference proteome</keyword>
<dbReference type="EMBL" id="JBIMZQ010000040">
    <property type="protein sequence ID" value="KAL3660592.1"/>
    <property type="molecule type" value="Genomic_DNA"/>
</dbReference>
<comment type="caution">
    <text evidence="3">The sequence shown here is derived from an EMBL/GenBank/DDBJ whole genome shotgun (WGS) entry which is preliminary data.</text>
</comment>
<dbReference type="InterPro" id="IPR007213">
    <property type="entry name" value="Ppm1/Ppm2/Tcmp"/>
</dbReference>
<name>A0ABD3F3M4_9STRA</name>
<evidence type="ECO:0000313" key="4">
    <source>
        <dbReference type="Proteomes" id="UP001632037"/>
    </source>
</evidence>
<evidence type="ECO:0008006" key="5">
    <source>
        <dbReference type="Google" id="ProtNLM"/>
    </source>
</evidence>
<dbReference type="Proteomes" id="UP001632037">
    <property type="component" value="Unassembled WGS sequence"/>
</dbReference>
<dbReference type="Pfam" id="PF04072">
    <property type="entry name" value="LCM"/>
    <property type="match status" value="1"/>
</dbReference>
<evidence type="ECO:0000313" key="3">
    <source>
        <dbReference type="EMBL" id="KAL3660592.1"/>
    </source>
</evidence>
<evidence type="ECO:0000256" key="1">
    <source>
        <dbReference type="ARBA" id="ARBA00022603"/>
    </source>
</evidence>
<proteinExistence type="predicted"/>
<dbReference type="SUPFAM" id="SSF53335">
    <property type="entry name" value="S-adenosyl-L-methionine-dependent methyltransferases"/>
    <property type="match status" value="1"/>
</dbReference>
<dbReference type="GO" id="GO:0032259">
    <property type="term" value="P:methylation"/>
    <property type="evidence" value="ECO:0007669"/>
    <property type="project" value="UniProtKB-KW"/>
</dbReference>
<dbReference type="GO" id="GO:0008168">
    <property type="term" value="F:methyltransferase activity"/>
    <property type="evidence" value="ECO:0007669"/>
    <property type="project" value="UniProtKB-KW"/>
</dbReference>
<keyword evidence="2" id="KW-0808">Transferase</keyword>
<dbReference type="AlphaFoldDB" id="A0ABD3F3M4"/>
<organism evidence="3 4">
    <name type="scientific">Phytophthora oleae</name>
    <dbReference type="NCBI Taxonomy" id="2107226"/>
    <lineage>
        <taxon>Eukaryota</taxon>
        <taxon>Sar</taxon>
        <taxon>Stramenopiles</taxon>
        <taxon>Oomycota</taxon>
        <taxon>Peronosporomycetes</taxon>
        <taxon>Peronosporales</taxon>
        <taxon>Peronosporaceae</taxon>
        <taxon>Phytophthora</taxon>
    </lineage>
</organism>
<evidence type="ECO:0000256" key="2">
    <source>
        <dbReference type="ARBA" id="ARBA00022679"/>
    </source>
</evidence>
<dbReference type="PANTHER" id="PTHR43619">
    <property type="entry name" value="S-ADENOSYL-L-METHIONINE-DEPENDENT METHYLTRANSFERASE YKTD-RELATED"/>
    <property type="match status" value="1"/>
</dbReference>
<gene>
    <name evidence="3" type="ORF">V7S43_014347</name>
</gene>
<protein>
    <recommendedName>
        <fullName evidence="5">[Phosphatase 2A protein]-leucine-carboxy methyltransferase 1</fullName>
    </recommendedName>
</protein>
<dbReference type="Gene3D" id="3.40.50.150">
    <property type="entry name" value="Vaccinia Virus protein VP39"/>
    <property type="match status" value="1"/>
</dbReference>
<accession>A0ABD3F3M4</accession>